<evidence type="ECO:0000256" key="8">
    <source>
        <dbReference type="ARBA" id="ARBA00035585"/>
    </source>
</evidence>
<evidence type="ECO:0000256" key="5">
    <source>
        <dbReference type="ARBA" id="ARBA00023136"/>
    </source>
</evidence>
<accession>A0A0F0LJX5</accession>
<evidence type="ECO:0000256" key="6">
    <source>
        <dbReference type="ARBA" id="ARBA00023303"/>
    </source>
</evidence>
<evidence type="ECO:0000256" key="7">
    <source>
        <dbReference type="ARBA" id="ARBA00035120"/>
    </source>
</evidence>
<keyword evidence="2 10" id="KW-1003">Cell membrane</keyword>
<comment type="similarity">
    <text evidence="7 10">Belongs to the fluoride channel Fluc/FEX (TC 1.A.43) family.</text>
</comment>
<keyword evidence="10" id="KW-0406">Ion transport</keyword>
<feature type="transmembrane region" description="Helical" evidence="10">
    <location>
        <begin position="35"/>
        <end position="54"/>
    </location>
</feature>
<comment type="function">
    <text evidence="9 10">Fluoride-specific ion channel. Important for reducing fluoride concentration in the cell, thus reducing its toxicity.</text>
</comment>
<keyword evidence="5 10" id="KW-0472">Membrane</keyword>
<sequence length="121" mass="12038">MSPLIFLYAALAGGVGAGLRYLVDLGVARLVGTRYPWGVLVINLTGSFALGVVTGGFPGAAFIVGAGLLGGYTTFSTAMLDTVALWRDGSSRAAFFNAVGMLILGVLAAVAGLALGTALAG</sequence>
<evidence type="ECO:0000256" key="4">
    <source>
        <dbReference type="ARBA" id="ARBA00022989"/>
    </source>
</evidence>
<dbReference type="AlphaFoldDB" id="A0A0F0LJX5"/>
<dbReference type="RefSeq" id="WP_045271816.1">
    <property type="nucleotide sequence ID" value="NZ_JYIX01000033.1"/>
</dbReference>
<gene>
    <name evidence="11" type="primary">crcB_2</name>
    <name evidence="10" type="synonym">crcB</name>
    <name evidence="10" type="synonym">fluC</name>
    <name evidence="11" type="ORF">RS86_01728</name>
</gene>
<keyword evidence="10" id="KW-0915">Sodium</keyword>
<reference evidence="11 12" key="1">
    <citation type="submission" date="2015-02" db="EMBL/GenBank/DDBJ databases">
        <title>Draft genome sequences of ten Microbacterium spp. with emphasis on heavy metal contaminated environments.</title>
        <authorList>
            <person name="Corretto E."/>
        </authorList>
    </citation>
    <scope>NUCLEOTIDE SEQUENCE [LARGE SCALE GENOMIC DNA]</scope>
    <source>
        <strain evidence="11 12">ARN176</strain>
    </source>
</reference>
<evidence type="ECO:0000313" key="12">
    <source>
        <dbReference type="Proteomes" id="UP000033740"/>
    </source>
</evidence>
<evidence type="ECO:0000256" key="3">
    <source>
        <dbReference type="ARBA" id="ARBA00022692"/>
    </source>
</evidence>
<evidence type="ECO:0000256" key="2">
    <source>
        <dbReference type="ARBA" id="ARBA00022475"/>
    </source>
</evidence>
<name>A0A0F0LJX5_9MICO</name>
<dbReference type="GO" id="GO:0062054">
    <property type="term" value="F:fluoride channel activity"/>
    <property type="evidence" value="ECO:0007669"/>
    <property type="project" value="UniProtKB-UniRule"/>
</dbReference>
<dbReference type="EMBL" id="JYIX01000033">
    <property type="protein sequence ID" value="KJL33507.1"/>
    <property type="molecule type" value="Genomic_DNA"/>
</dbReference>
<keyword evidence="6 10" id="KW-0407">Ion channel</keyword>
<keyword evidence="4 10" id="KW-1133">Transmembrane helix</keyword>
<dbReference type="GO" id="GO:0140114">
    <property type="term" value="P:cellular detoxification of fluoride"/>
    <property type="evidence" value="ECO:0007669"/>
    <property type="project" value="UniProtKB-UniRule"/>
</dbReference>
<evidence type="ECO:0000256" key="1">
    <source>
        <dbReference type="ARBA" id="ARBA00004651"/>
    </source>
</evidence>
<evidence type="ECO:0000256" key="9">
    <source>
        <dbReference type="ARBA" id="ARBA00049940"/>
    </source>
</evidence>
<comment type="caution">
    <text evidence="11">The sequence shown here is derived from an EMBL/GenBank/DDBJ whole genome shotgun (WGS) entry which is preliminary data.</text>
</comment>
<dbReference type="Proteomes" id="UP000033740">
    <property type="component" value="Unassembled WGS sequence"/>
</dbReference>
<evidence type="ECO:0000256" key="10">
    <source>
        <dbReference type="HAMAP-Rule" id="MF_00454"/>
    </source>
</evidence>
<dbReference type="GO" id="GO:0046872">
    <property type="term" value="F:metal ion binding"/>
    <property type="evidence" value="ECO:0007669"/>
    <property type="project" value="UniProtKB-KW"/>
</dbReference>
<comment type="catalytic activity">
    <reaction evidence="8">
        <text>fluoride(in) = fluoride(out)</text>
        <dbReference type="Rhea" id="RHEA:76159"/>
        <dbReference type="ChEBI" id="CHEBI:17051"/>
    </reaction>
    <physiologicalReaction direction="left-to-right" evidence="8">
        <dbReference type="Rhea" id="RHEA:76160"/>
    </physiologicalReaction>
</comment>
<keyword evidence="10" id="KW-0813">Transport</keyword>
<evidence type="ECO:0000313" key="11">
    <source>
        <dbReference type="EMBL" id="KJL33507.1"/>
    </source>
</evidence>
<feature type="transmembrane region" description="Helical" evidence="10">
    <location>
        <begin position="6"/>
        <end position="23"/>
    </location>
</feature>
<dbReference type="InterPro" id="IPR003691">
    <property type="entry name" value="FluC"/>
</dbReference>
<dbReference type="HAMAP" id="MF_00454">
    <property type="entry name" value="FluC"/>
    <property type="match status" value="1"/>
</dbReference>
<feature type="transmembrane region" description="Helical" evidence="10">
    <location>
        <begin position="60"/>
        <end position="86"/>
    </location>
</feature>
<feature type="binding site" evidence="10">
    <location>
        <position position="70"/>
    </location>
    <ligand>
        <name>Na(+)</name>
        <dbReference type="ChEBI" id="CHEBI:29101"/>
        <note>structural</note>
    </ligand>
</feature>
<comment type="activity regulation">
    <text evidence="10">Na(+) is not transported, but it plays an essential structural role and its presence is essential for fluoride channel function.</text>
</comment>
<protein>
    <recommendedName>
        <fullName evidence="10">Fluoride-specific ion channel FluC</fullName>
    </recommendedName>
</protein>
<organism evidence="11 12">
    <name type="scientific">Microbacterium azadirachtae</name>
    <dbReference type="NCBI Taxonomy" id="582680"/>
    <lineage>
        <taxon>Bacteria</taxon>
        <taxon>Bacillati</taxon>
        <taxon>Actinomycetota</taxon>
        <taxon>Actinomycetes</taxon>
        <taxon>Micrococcales</taxon>
        <taxon>Microbacteriaceae</taxon>
        <taxon>Microbacterium</taxon>
    </lineage>
</organism>
<keyword evidence="3 10" id="KW-0812">Transmembrane</keyword>
<dbReference type="Pfam" id="PF02537">
    <property type="entry name" value="CRCB"/>
    <property type="match status" value="1"/>
</dbReference>
<dbReference type="GO" id="GO:0005886">
    <property type="term" value="C:plasma membrane"/>
    <property type="evidence" value="ECO:0007669"/>
    <property type="project" value="UniProtKB-SubCell"/>
</dbReference>
<keyword evidence="12" id="KW-1185">Reference proteome</keyword>
<keyword evidence="10" id="KW-0479">Metal-binding</keyword>
<proteinExistence type="inferred from homology"/>
<feature type="transmembrane region" description="Helical" evidence="10">
    <location>
        <begin position="98"/>
        <end position="120"/>
    </location>
</feature>
<dbReference type="PATRIC" id="fig|582680.6.peg.1785"/>
<comment type="subcellular location">
    <subcellularLocation>
        <location evidence="1 10">Cell membrane</location>
        <topology evidence="1 10">Multi-pass membrane protein</topology>
    </subcellularLocation>
</comment>
<feature type="binding site" evidence="10">
    <location>
        <position position="73"/>
    </location>
    <ligand>
        <name>Na(+)</name>
        <dbReference type="ChEBI" id="CHEBI:29101"/>
        <note>structural</note>
    </ligand>
</feature>